<dbReference type="PANTHER" id="PTHR46391:SF11">
    <property type="entry name" value="BASIC LEUCINE ZIPPER 19-LIKE ISOFORM X1"/>
    <property type="match status" value="1"/>
</dbReference>
<keyword evidence="2" id="KW-0805">Transcription regulation</keyword>
<accession>A0A1R3JRT8</accession>
<dbReference type="CDD" id="cd14703">
    <property type="entry name" value="bZIP_plant_RF2"/>
    <property type="match status" value="1"/>
</dbReference>
<sequence>MPPKFQISTPMNTEGSNSSSSLDMAKLTSSLEATEPGKALLHQGSAPSDSLTRVERPCLVGQGSSQRPHGVEISENSSSSLVGQTKPPKWSRSVDPEMDPKKLKRVLANRASAHKSRLKKLEYIEKLEKEVIAHEARISTLAPEVAFKRAQRDMLQQENDDMRRRMEILEKRKADKEAEFTKLKHERDILALTKALHEEGL</sequence>
<organism evidence="8 9">
    <name type="scientific">Corchorus olitorius</name>
    <dbReference type="NCBI Taxonomy" id="93759"/>
    <lineage>
        <taxon>Eukaryota</taxon>
        <taxon>Viridiplantae</taxon>
        <taxon>Streptophyta</taxon>
        <taxon>Embryophyta</taxon>
        <taxon>Tracheophyta</taxon>
        <taxon>Spermatophyta</taxon>
        <taxon>Magnoliopsida</taxon>
        <taxon>eudicotyledons</taxon>
        <taxon>Gunneridae</taxon>
        <taxon>Pentapetalae</taxon>
        <taxon>rosids</taxon>
        <taxon>malvids</taxon>
        <taxon>Malvales</taxon>
        <taxon>Malvaceae</taxon>
        <taxon>Grewioideae</taxon>
        <taxon>Apeibeae</taxon>
        <taxon>Corchorus</taxon>
    </lineage>
</organism>
<proteinExistence type="predicted"/>
<evidence type="ECO:0000313" key="9">
    <source>
        <dbReference type="Proteomes" id="UP000187203"/>
    </source>
</evidence>
<feature type="coiled-coil region" evidence="5">
    <location>
        <begin position="145"/>
        <end position="186"/>
    </location>
</feature>
<name>A0A1R3JRT8_9ROSI</name>
<comment type="subcellular location">
    <subcellularLocation>
        <location evidence="1">Nucleus</location>
    </subcellularLocation>
</comment>
<dbReference type="EMBL" id="AWUE01015430">
    <property type="protein sequence ID" value="OMO97612.1"/>
    <property type="molecule type" value="Genomic_DNA"/>
</dbReference>
<dbReference type="OrthoDB" id="552661at2759"/>
<keyword evidence="5" id="KW-0175">Coiled coil</keyword>
<feature type="compositionally biased region" description="Polar residues" evidence="6">
    <location>
        <begin position="74"/>
        <end position="83"/>
    </location>
</feature>
<gene>
    <name evidence="8" type="ORF">COLO4_14489</name>
</gene>
<dbReference type="InterPro" id="IPR052483">
    <property type="entry name" value="bZIP_transcription_regulators"/>
</dbReference>
<dbReference type="Proteomes" id="UP000187203">
    <property type="component" value="Unassembled WGS sequence"/>
</dbReference>
<evidence type="ECO:0000256" key="3">
    <source>
        <dbReference type="ARBA" id="ARBA00023163"/>
    </source>
</evidence>
<evidence type="ECO:0000256" key="6">
    <source>
        <dbReference type="SAM" id="MobiDB-lite"/>
    </source>
</evidence>
<comment type="caution">
    <text evidence="8">The sequence shown here is derived from an EMBL/GenBank/DDBJ whole genome shotgun (WGS) entry which is preliminary data.</text>
</comment>
<dbReference type="STRING" id="93759.A0A1R3JRT8"/>
<dbReference type="InterPro" id="IPR044759">
    <property type="entry name" value="bZIP_RF2"/>
</dbReference>
<evidence type="ECO:0000256" key="1">
    <source>
        <dbReference type="ARBA" id="ARBA00004123"/>
    </source>
</evidence>
<dbReference type="SUPFAM" id="SSF57959">
    <property type="entry name" value="Leucine zipper domain"/>
    <property type="match status" value="1"/>
</dbReference>
<evidence type="ECO:0000256" key="2">
    <source>
        <dbReference type="ARBA" id="ARBA00023015"/>
    </source>
</evidence>
<feature type="region of interest" description="Disordered" evidence="6">
    <location>
        <begin position="1"/>
        <end position="99"/>
    </location>
</feature>
<protein>
    <recommendedName>
        <fullName evidence="7">BZIP domain-containing protein</fullName>
    </recommendedName>
</protein>
<keyword evidence="3" id="KW-0804">Transcription</keyword>
<evidence type="ECO:0000256" key="5">
    <source>
        <dbReference type="SAM" id="Coils"/>
    </source>
</evidence>
<dbReference type="SMART" id="SM00338">
    <property type="entry name" value="BRLZ"/>
    <property type="match status" value="1"/>
</dbReference>
<evidence type="ECO:0000313" key="8">
    <source>
        <dbReference type="EMBL" id="OMO97612.1"/>
    </source>
</evidence>
<dbReference type="AlphaFoldDB" id="A0A1R3JRT8"/>
<evidence type="ECO:0000256" key="4">
    <source>
        <dbReference type="ARBA" id="ARBA00023242"/>
    </source>
</evidence>
<dbReference type="PROSITE" id="PS00036">
    <property type="entry name" value="BZIP_BASIC"/>
    <property type="match status" value="1"/>
</dbReference>
<dbReference type="InterPro" id="IPR046347">
    <property type="entry name" value="bZIP_sf"/>
</dbReference>
<reference evidence="9" key="1">
    <citation type="submission" date="2013-09" db="EMBL/GenBank/DDBJ databases">
        <title>Corchorus olitorius genome sequencing.</title>
        <authorList>
            <person name="Alam M."/>
            <person name="Haque M.S."/>
            <person name="Islam M.S."/>
            <person name="Emdad E.M."/>
            <person name="Islam M.M."/>
            <person name="Ahmed B."/>
            <person name="Halim A."/>
            <person name="Hossen Q.M.M."/>
            <person name="Hossain M.Z."/>
            <person name="Ahmed R."/>
            <person name="Khan M.M."/>
            <person name="Islam R."/>
            <person name="Rashid M.M."/>
            <person name="Khan S.A."/>
            <person name="Rahman M.S."/>
            <person name="Alam M."/>
            <person name="Yahiya A.S."/>
            <person name="Khan M.S."/>
            <person name="Azam M.S."/>
            <person name="Haque T."/>
            <person name="Lashkar M.Z.H."/>
            <person name="Akhand A.I."/>
            <person name="Morshed G."/>
            <person name="Roy S."/>
            <person name="Uddin K.S."/>
            <person name="Rabeya T."/>
            <person name="Hossain A.S."/>
            <person name="Chowdhury A."/>
            <person name="Snigdha A.R."/>
            <person name="Mortoza M.S."/>
            <person name="Matin S.A."/>
            <person name="Hoque S.M.E."/>
            <person name="Islam M.K."/>
            <person name="Roy D.K."/>
            <person name="Haider R."/>
            <person name="Moosa M.M."/>
            <person name="Elias S.M."/>
            <person name="Hasan A.M."/>
            <person name="Jahan S."/>
            <person name="Shafiuddin M."/>
            <person name="Mahmood N."/>
            <person name="Shommy N.S."/>
        </authorList>
    </citation>
    <scope>NUCLEOTIDE SEQUENCE [LARGE SCALE GENOMIC DNA]</scope>
    <source>
        <strain evidence="9">cv. O-4</strain>
    </source>
</reference>
<keyword evidence="9" id="KW-1185">Reference proteome</keyword>
<dbReference type="Pfam" id="PF00170">
    <property type="entry name" value="bZIP_1"/>
    <property type="match status" value="1"/>
</dbReference>
<dbReference type="GO" id="GO:0003700">
    <property type="term" value="F:DNA-binding transcription factor activity"/>
    <property type="evidence" value="ECO:0007669"/>
    <property type="project" value="InterPro"/>
</dbReference>
<dbReference type="Gene3D" id="1.20.5.170">
    <property type="match status" value="1"/>
</dbReference>
<dbReference type="PANTHER" id="PTHR46391">
    <property type="entry name" value="BASIC LEUCINE ZIPPER 34"/>
    <property type="match status" value="1"/>
</dbReference>
<dbReference type="InterPro" id="IPR004827">
    <property type="entry name" value="bZIP"/>
</dbReference>
<dbReference type="GO" id="GO:0003677">
    <property type="term" value="F:DNA binding"/>
    <property type="evidence" value="ECO:0007669"/>
    <property type="project" value="TreeGrafter"/>
</dbReference>
<feature type="compositionally biased region" description="Polar residues" evidence="6">
    <location>
        <begin position="1"/>
        <end position="32"/>
    </location>
</feature>
<feature type="domain" description="BZIP" evidence="7">
    <location>
        <begin position="99"/>
        <end position="162"/>
    </location>
</feature>
<dbReference type="GO" id="GO:0045893">
    <property type="term" value="P:positive regulation of DNA-templated transcription"/>
    <property type="evidence" value="ECO:0007669"/>
    <property type="project" value="TreeGrafter"/>
</dbReference>
<dbReference type="PROSITE" id="PS50217">
    <property type="entry name" value="BZIP"/>
    <property type="match status" value="1"/>
</dbReference>
<keyword evidence="4" id="KW-0539">Nucleus</keyword>
<evidence type="ECO:0000259" key="7">
    <source>
        <dbReference type="PROSITE" id="PS50217"/>
    </source>
</evidence>
<dbReference type="GO" id="GO:0005634">
    <property type="term" value="C:nucleus"/>
    <property type="evidence" value="ECO:0007669"/>
    <property type="project" value="UniProtKB-SubCell"/>
</dbReference>